<evidence type="ECO:0000313" key="7">
    <source>
        <dbReference type="Proteomes" id="UP000642107"/>
    </source>
</evidence>
<evidence type="ECO:0000256" key="2">
    <source>
        <dbReference type="ARBA" id="ARBA00022448"/>
    </source>
</evidence>
<dbReference type="SMART" id="SM00382">
    <property type="entry name" value="AAA"/>
    <property type="match status" value="1"/>
</dbReference>
<evidence type="ECO:0000256" key="3">
    <source>
        <dbReference type="ARBA" id="ARBA00022741"/>
    </source>
</evidence>
<comment type="similarity">
    <text evidence="1">Belongs to the ABC transporter superfamily.</text>
</comment>
<keyword evidence="2" id="KW-0813">Transport</keyword>
<dbReference type="RefSeq" id="WP_192277392.1">
    <property type="nucleotide sequence ID" value="NZ_JACZDF010000001.1"/>
</dbReference>
<gene>
    <name evidence="6" type="ORF">IGS67_02245</name>
</gene>
<dbReference type="PIRSF" id="PIRSF039085">
    <property type="entry name" value="ABC_ATPase_HisP"/>
    <property type="match status" value="1"/>
</dbReference>
<dbReference type="Gene3D" id="3.40.50.300">
    <property type="entry name" value="P-loop containing nucleotide triphosphate hydrolases"/>
    <property type="match status" value="1"/>
</dbReference>
<dbReference type="SUPFAM" id="SSF52540">
    <property type="entry name" value="P-loop containing nucleoside triphosphate hydrolases"/>
    <property type="match status" value="1"/>
</dbReference>
<feature type="domain" description="ABC transporter" evidence="5">
    <location>
        <begin position="10"/>
        <end position="245"/>
    </location>
</feature>
<dbReference type="Pfam" id="PF00005">
    <property type="entry name" value="ABC_tran"/>
    <property type="match status" value="1"/>
</dbReference>
<evidence type="ECO:0000313" key="6">
    <source>
        <dbReference type="EMBL" id="MBD9698315.1"/>
    </source>
</evidence>
<dbReference type="PANTHER" id="PTHR43166">
    <property type="entry name" value="AMINO ACID IMPORT ATP-BINDING PROTEIN"/>
    <property type="match status" value="1"/>
</dbReference>
<evidence type="ECO:0000256" key="1">
    <source>
        <dbReference type="ARBA" id="ARBA00005417"/>
    </source>
</evidence>
<dbReference type="InterPro" id="IPR003593">
    <property type="entry name" value="AAA+_ATPase"/>
</dbReference>
<evidence type="ECO:0000259" key="5">
    <source>
        <dbReference type="PROSITE" id="PS50893"/>
    </source>
</evidence>
<dbReference type="Proteomes" id="UP000642107">
    <property type="component" value="Unassembled WGS sequence"/>
</dbReference>
<dbReference type="InterPro" id="IPR027417">
    <property type="entry name" value="P-loop_NTPase"/>
</dbReference>
<dbReference type="PROSITE" id="PS00211">
    <property type="entry name" value="ABC_TRANSPORTER_1"/>
    <property type="match status" value="1"/>
</dbReference>
<keyword evidence="7" id="KW-1185">Reference proteome</keyword>
<sequence>MTTTTDAPVLELRDVRKTYPGGVTALDGVDLTVRRGEVVVIVGPSGCGKSTLLRTVNGLEPLTGGAIALDGSQITGSGTRWETVRQRVGMVFQSYELFNHLTVLGNLTLAPVRVAGTPRAKAERRGLELLARVGLADKAGSYPRELSGGQRQRVAIVRALAMQPEVLLLDEITASLDPEMVREVLDVVVELADNGMTMLVVTHEMGFARAVADRVVLMDRGRVVEEAEPEEFFTNPRSDRARAFLQTFTYTRSTRRAGPDVSAEPAAEG</sequence>
<protein>
    <submittedName>
        <fullName evidence="6">Amino acid ABC transporter ATP-binding protein</fullName>
    </submittedName>
</protein>
<proteinExistence type="inferred from homology"/>
<dbReference type="CDD" id="cd03262">
    <property type="entry name" value="ABC_HisP_GlnQ"/>
    <property type="match status" value="1"/>
</dbReference>
<dbReference type="EMBL" id="JACZDF010000001">
    <property type="protein sequence ID" value="MBD9698315.1"/>
    <property type="molecule type" value="Genomic_DNA"/>
</dbReference>
<keyword evidence="4 6" id="KW-0067">ATP-binding</keyword>
<reference evidence="6 7" key="1">
    <citation type="submission" date="2020-09" db="EMBL/GenBank/DDBJ databases">
        <title>Flavimobilis rhizosphaerae sp. nov., isolated from rhizosphere soil of Spartina alterniflora.</title>
        <authorList>
            <person name="Hanqin C."/>
        </authorList>
    </citation>
    <scope>NUCLEOTIDE SEQUENCE [LARGE SCALE GENOMIC DNA]</scope>
    <source>
        <strain evidence="6 7">GY 10621</strain>
    </source>
</reference>
<comment type="caution">
    <text evidence="6">The sequence shown here is derived from an EMBL/GenBank/DDBJ whole genome shotgun (WGS) entry which is preliminary data.</text>
</comment>
<name>A0ABR9DME9_9MICO</name>
<dbReference type="InterPro" id="IPR017871">
    <property type="entry name" value="ABC_transporter-like_CS"/>
</dbReference>
<dbReference type="PANTHER" id="PTHR43166:SF4">
    <property type="entry name" value="PHOSPHONATES IMPORT ATP-BINDING PROTEIN PHNC"/>
    <property type="match status" value="1"/>
</dbReference>
<keyword evidence="3" id="KW-0547">Nucleotide-binding</keyword>
<accession>A0ABR9DME9</accession>
<dbReference type="GO" id="GO:0005524">
    <property type="term" value="F:ATP binding"/>
    <property type="evidence" value="ECO:0007669"/>
    <property type="project" value="UniProtKB-KW"/>
</dbReference>
<dbReference type="PROSITE" id="PS50893">
    <property type="entry name" value="ABC_TRANSPORTER_2"/>
    <property type="match status" value="1"/>
</dbReference>
<organism evidence="6 7">
    <name type="scientific">Flavimobilis rhizosphaerae</name>
    <dbReference type="NCBI Taxonomy" id="2775421"/>
    <lineage>
        <taxon>Bacteria</taxon>
        <taxon>Bacillati</taxon>
        <taxon>Actinomycetota</taxon>
        <taxon>Actinomycetes</taxon>
        <taxon>Micrococcales</taxon>
        <taxon>Jonesiaceae</taxon>
        <taxon>Flavimobilis</taxon>
    </lineage>
</organism>
<dbReference type="InterPro" id="IPR050086">
    <property type="entry name" value="MetN_ABC_transporter-like"/>
</dbReference>
<evidence type="ECO:0000256" key="4">
    <source>
        <dbReference type="ARBA" id="ARBA00022840"/>
    </source>
</evidence>
<dbReference type="InterPro" id="IPR003439">
    <property type="entry name" value="ABC_transporter-like_ATP-bd"/>
</dbReference>
<dbReference type="InterPro" id="IPR030679">
    <property type="entry name" value="ABC_ATPase_HisP-typ"/>
</dbReference>